<dbReference type="EMBL" id="PCWA01000015">
    <property type="protein sequence ID" value="PIQ89793.1"/>
    <property type="molecule type" value="Genomic_DNA"/>
</dbReference>
<comment type="caution">
    <text evidence="8">The sequence shown here is derived from an EMBL/GenBank/DDBJ whole genome shotgun (WGS) entry which is preliminary data.</text>
</comment>
<comment type="similarity">
    <text evidence="2">Belongs to the RmuC family.</text>
</comment>
<evidence type="ECO:0000256" key="3">
    <source>
        <dbReference type="ARBA" id="ARBA00023054"/>
    </source>
</evidence>
<keyword evidence="7" id="KW-0812">Transmembrane</keyword>
<keyword evidence="4" id="KW-0233">DNA recombination</keyword>
<proteinExistence type="inferred from homology"/>
<comment type="function">
    <text evidence="1">Involved in DNA recombination.</text>
</comment>
<feature type="compositionally biased region" description="Basic and acidic residues" evidence="6">
    <location>
        <begin position="405"/>
        <end position="418"/>
    </location>
</feature>
<sequence>MNLFIFIIAVSIGISVGVVVAFILRAGDKRKIKEIAQELSRENEAQRRADIDAVIENVKANFGKLSLDALSKSTEELLKLAGSKLDTQRQLNIQEMERNKGLIDQQLVRMSAELESVSELVRCLERDREQKFGELTNQLKMTNEQSVLLMQVTSSLREALSGTKSRGQWGERIAEDVLRIAGFIENINYLKQKTIENAGSRPDFTFLLPRNLKLNMDVKFPWDNYVKFLESESDTDKLKYRDDFLRDVRAKIKEVTSREYINPEQDTVDYALLFIPNEQVYAFIHEQDSSILDTGIKNRVIFCSPVTLYAVLAVIRQAVDNFSLEQTSNEILSLLGMFKKQWVEFLKKLESLGKKIEDAQKDYEALTTTRQRQLEKPLNKIESLRTQKKLPIADFPGEDQFSASEEIKEGGKEAYEGK</sequence>
<evidence type="ECO:0000256" key="4">
    <source>
        <dbReference type="ARBA" id="ARBA00023172"/>
    </source>
</evidence>
<dbReference type="GO" id="GO:0006310">
    <property type="term" value="P:DNA recombination"/>
    <property type="evidence" value="ECO:0007669"/>
    <property type="project" value="UniProtKB-KW"/>
</dbReference>
<dbReference type="PANTHER" id="PTHR30563:SF0">
    <property type="entry name" value="DNA RECOMBINATION PROTEIN RMUC"/>
    <property type="match status" value="1"/>
</dbReference>
<reference evidence="8 9" key="1">
    <citation type="submission" date="2017-09" db="EMBL/GenBank/DDBJ databases">
        <title>Depth-based differentiation of microbial function through sediment-hosted aquifers and enrichment of novel symbionts in the deep terrestrial subsurface.</title>
        <authorList>
            <person name="Probst A.J."/>
            <person name="Ladd B."/>
            <person name="Jarett J.K."/>
            <person name="Geller-Mcgrath D.E."/>
            <person name="Sieber C.M."/>
            <person name="Emerson J.B."/>
            <person name="Anantharaman K."/>
            <person name="Thomas B.C."/>
            <person name="Malmstrom R."/>
            <person name="Stieglmeier M."/>
            <person name="Klingl A."/>
            <person name="Woyke T."/>
            <person name="Ryan C.M."/>
            <person name="Banfield J.F."/>
        </authorList>
    </citation>
    <scope>NUCLEOTIDE SEQUENCE [LARGE SCALE GENOMIC DNA]</scope>
    <source>
        <strain evidence="8">CG11_big_fil_rev_8_21_14_0_20_42_13</strain>
    </source>
</reference>
<accession>A0A2H0LZE4</accession>
<evidence type="ECO:0000256" key="7">
    <source>
        <dbReference type="SAM" id="Phobius"/>
    </source>
</evidence>
<gene>
    <name evidence="8" type="ORF">COV72_01115</name>
</gene>
<evidence type="ECO:0000256" key="2">
    <source>
        <dbReference type="ARBA" id="ARBA00009840"/>
    </source>
</evidence>
<evidence type="ECO:0000256" key="1">
    <source>
        <dbReference type="ARBA" id="ARBA00003416"/>
    </source>
</evidence>
<feature type="coiled-coil region" evidence="5">
    <location>
        <begin position="349"/>
        <end position="376"/>
    </location>
</feature>
<feature type="region of interest" description="Disordered" evidence="6">
    <location>
        <begin position="389"/>
        <end position="418"/>
    </location>
</feature>
<protein>
    <submittedName>
        <fullName evidence="8">Recombinase RmuC</fullName>
    </submittedName>
</protein>
<keyword evidence="7" id="KW-1133">Transmembrane helix</keyword>
<evidence type="ECO:0000256" key="5">
    <source>
        <dbReference type="SAM" id="Coils"/>
    </source>
</evidence>
<dbReference type="Proteomes" id="UP000229641">
    <property type="component" value="Unassembled WGS sequence"/>
</dbReference>
<evidence type="ECO:0000313" key="8">
    <source>
        <dbReference type="EMBL" id="PIQ89793.1"/>
    </source>
</evidence>
<dbReference type="PANTHER" id="PTHR30563">
    <property type="entry name" value="DNA RECOMBINATION PROTEIN RMUC"/>
    <property type="match status" value="1"/>
</dbReference>
<evidence type="ECO:0000256" key="6">
    <source>
        <dbReference type="SAM" id="MobiDB-lite"/>
    </source>
</evidence>
<keyword evidence="7" id="KW-0472">Membrane</keyword>
<name>A0A2H0LZE4_9BACT</name>
<evidence type="ECO:0000313" key="9">
    <source>
        <dbReference type="Proteomes" id="UP000229641"/>
    </source>
</evidence>
<keyword evidence="3 5" id="KW-0175">Coiled coil</keyword>
<dbReference type="InterPro" id="IPR003798">
    <property type="entry name" value="DNA_recombination_RmuC"/>
</dbReference>
<dbReference type="AlphaFoldDB" id="A0A2H0LZE4"/>
<organism evidence="8 9">
    <name type="scientific">Candidatus Ghiorseimicrobium undicola</name>
    <dbReference type="NCBI Taxonomy" id="1974746"/>
    <lineage>
        <taxon>Bacteria</taxon>
        <taxon>Pseudomonadati</taxon>
        <taxon>Candidatus Omnitrophota</taxon>
        <taxon>Candidatus Ghiorseimicrobium</taxon>
    </lineage>
</organism>
<feature type="transmembrane region" description="Helical" evidence="7">
    <location>
        <begin position="6"/>
        <end position="24"/>
    </location>
</feature>
<dbReference type="Pfam" id="PF02646">
    <property type="entry name" value="RmuC"/>
    <property type="match status" value="1"/>
</dbReference>